<keyword evidence="2" id="KW-1133">Transmembrane helix</keyword>
<sequence>MNNWIDTIKKFQAALLDQPFLGSIFIVDFAILLLHRPPVLFSLLMVGGLVAMSMYFGQKLAIFNLMPKTGVKPAPVATAAKAVAEPAAAPKVAATAAVSTPAPSATETKPKAKAKPKAKPKA</sequence>
<dbReference type="Proteomes" id="UP000017842">
    <property type="component" value="Unassembled WGS sequence"/>
</dbReference>
<organism evidence="3 4">
    <name type="scientific">Methyloglobulus morosus KoM1</name>
    <dbReference type="NCBI Taxonomy" id="1116472"/>
    <lineage>
        <taxon>Bacteria</taxon>
        <taxon>Pseudomonadati</taxon>
        <taxon>Pseudomonadota</taxon>
        <taxon>Gammaproteobacteria</taxon>
        <taxon>Methylococcales</taxon>
        <taxon>Methylococcaceae</taxon>
        <taxon>Methyloglobulus</taxon>
    </lineage>
</organism>
<feature type="compositionally biased region" description="Basic residues" evidence="1">
    <location>
        <begin position="111"/>
        <end position="122"/>
    </location>
</feature>
<feature type="compositionally biased region" description="Low complexity" evidence="1">
    <location>
        <begin position="97"/>
        <end position="107"/>
    </location>
</feature>
<dbReference type="RefSeq" id="WP_023494427.1">
    <property type="nucleotide sequence ID" value="NZ_AYLO01000051.1"/>
</dbReference>
<protein>
    <submittedName>
        <fullName evidence="3">Uncharacterized protein</fullName>
    </submittedName>
</protein>
<evidence type="ECO:0000313" key="4">
    <source>
        <dbReference type="Proteomes" id="UP000017842"/>
    </source>
</evidence>
<accession>V5BH51</accession>
<evidence type="ECO:0000256" key="2">
    <source>
        <dbReference type="SAM" id="Phobius"/>
    </source>
</evidence>
<keyword evidence="2" id="KW-0472">Membrane</keyword>
<evidence type="ECO:0000313" key="3">
    <source>
        <dbReference type="EMBL" id="ESS72630.1"/>
    </source>
</evidence>
<gene>
    <name evidence="3" type="ORF">MGMO_53c00890</name>
</gene>
<proteinExistence type="predicted"/>
<feature type="region of interest" description="Disordered" evidence="1">
    <location>
        <begin position="97"/>
        <end position="122"/>
    </location>
</feature>
<comment type="caution">
    <text evidence="3">The sequence shown here is derived from an EMBL/GenBank/DDBJ whole genome shotgun (WGS) entry which is preliminary data.</text>
</comment>
<keyword evidence="4" id="KW-1185">Reference proteome</keyword>
<feature type="transmembrane region" description="Helical" evidence="2">
    <location>
        <begin position="12"/>
        <end position="33"/>
    </location>
</feature>
<dbReference type="EMBL" id="AYLO01000051">
    <property type="protein sequence ID" value="ESS72630.1"/>
    <property type="molecule type" value="Genomic_DNA"/>
</dbReference>
<dbReference type="eggNOG" id="ENOG5031KJM">
    <property type="taxonomic scope" value="Bacteria"/>
</dbReference>
<evidence type="ECO:0000256" key="1">
    <source>
        <dbReference type="SAM" id="MobiDB-lite"/>
    </source>
</evidence>
<reference evidence="3 4" key="1">
    <citation type="journal article" date="2013" name="Genome Announc.">
        <title>Draft Genome Sequence of the Methanotrophic Gammaproteobacterium Methyloglobulus morosus DSM 22980 Strain KoM1.</title>
        <authorList>
            <person name="Poehlein A."/>
            <person name="Deutzmann J.S."/>
            <person name="Daniel R."/>
            <person name="Simeonova D.D."/>
        </authorList>
    </citation>
    <scope>NUCLEOTIDE SEQUENCE [LARGE SCALE GENOMIC DNA]</scope>
    <source>
        <strain evidence="3 4">KoM1</strain>
    </source>
</reference>
<keyword evidence="2" id="KW-0812">Transmembrane</keyword>
<dbReference type="STRING" id="1116472.MGMO_53c00890"/>
<dbReference type="PATRIC" id="fig|1116472.3.peg.1637"/>
<dbReference type="AlphaFoldDB" id="V5BH51"/>
<feature type="transmembrane region" description="Helical" evidence="2">
    <location>
        <begin position="39"/>
        <end position="57"/>
    </location>
</feature>
<name>V5BH51_9GAMM</name>